<feature type="compositionally biased region" description="Polar residues" evidence="1">
    <location>
        <begin position="276"/>
        <end position="288"/>
    </location>
</feature>
<dbReference type="PANTHER" id="PTHR46445:SF8">
    <property type="entry name" value="OS05G0581800 PROTEIN"/>
    <property type="match status" value="1"/>
</dbReference>
<feature type="region of interest" description="Disordered" evidence="1">
    <location>
        <begin position="833"/>
        <end position="865"/>
    </location>
</feature>
<feature type="region of interest" description="Disordered" evidence="1">
    <location>
        <begin position="253"/>
        <end position="331"/>
    </location>
</feature>
<protein>
    <recommendedName>
        <fullName evidence="2">GBF-interacting protein 1 N-terminal domain-containing protein</fullName>
    </recommendedName>
</protein>
<sequence length="865" mass="91736">MRGGGRGGGGRQPYAAPVGADVAAIPPASRPMVQSLKGILADRSEAEIYATLCDCGMDPDIAVDRLISQGMLESALAFRPPHGSNCLARTSWRDTHTFHEVRRKRDKKKETKASQETRPRPFHKSLYRGYKTGSDRGGRFQVGLGDSTGGAKGPTKKEAELHASLNSSALDSVKTTETISAAGSVAKNEIPVDLSVQADAKYNSNQPPPQVQHGWGVPGRPSMADIVKMGRPQAKVASRSVAGTIGMPAIVDSVTSNAPSRSPKESNRNVAATKLPNGTSVGKLSNDASLVDVTPTSEVPGVEESIGSLSANTNLKSSSAPDGVEKEEDVEEAKKVSDVTEIITISEQFSASGEEVETQQTATASHLDNGSVMKTDEFQYNEHSFEHNQTSNGDVPTTMEQFEHLTLHEENEPKPSDDKPAVIIPGHLQVSDADCAHLTFGSFVSGTLDAPLSVKPLNNDGEVATVSDNQTIDHPDARTHEDENKATSTPSANEYVASATNSNMENLNDASVQQSEMPRADFIDVTNNAEYNLSSTPNYSAPSVMQPDSASHNYLQESRQLQNISPLTTYMQGNIPNGLLPPAIPPLREFDPAFSLLLTNPPLAAMVHGTTSSSMSNTAVSTQPQENNPGGLSNAQLSQSQPSTSIASGPPLPQHLPLHPYAQATLPLGYASMIGYPSLPQSYAYIPPGAFQQPYLNSGLFHQAAAPVPNSNMKYPLPQYKSNIALAGLPQLSNYAGAFGTANNMPGNFNLNQSTASASAPLGFDGSVPSQYKDGNQYISLQQGENPAMWMHGAGSRAMPPLAANTLYGYQGQSHQAGLRQGQLPSQFGAALGQSQAGLGPEHRNPSDSNLSAAAQPNPMWPNGY</sequence>
<feature type="region of interest" description="Disordered" evidence="1">
    <location>
        <begin position="608"/>
        <end position="654"/>
    </location>
</feature>
<keyword evidence="4" id="KW-1185">Reference proteome</keyword>
<evidence type="ECO:0000259" key="2">
    <source>
        <dbReference type="Pfam" id="PF06972"/>
    </source>
</evidence>
<gene>
    <name evidence="3" type="primary">ga06086</name>
    <name evidence="3" type="ORF">PR202_ga06086</name>
</gene>
<dbReference type="InterPro" id="IPR009060">
    <property type="entry name" value="UBA-like_sf"/>
</dbReference>
<name>A0AAV5BWK6_ELECO</name>
<feature type="domain" description="GBF-interacting protein 1 N-terminal" evidence="2">
    <location>
        <begin position="25"/>
        <end position="69"/>
    </location>
</feature>
<feature type="region of interest" description="Disordered" evidence="1">
    <location>
        <begin position="99"/>
        <end position="158"/>
    </location>
</feature>
<feature type="region of interest" description="Disordered" evidence="1">
    <location>
        <begin position="458"/>
        <end position="491"/>
    </location>
</feature>
<accession>A0AAV5BWK6</accession>
<feature type="compositionally biased region" description="Polar residues" evidence="1">
    <location>
        <begin position="307"/>
        <end position="320"/>
    </location>
</feature>
<evidence type="ECO:0000256" key="1">
    <source>
        <dbReference type="SAM" id="MobiDB-lite"/>
    </source>
</evidence>
<feature type="compositionally biased region" description="Basic and acidic residues" evidence="1">
    <location>
        <begin position="471"/>
        <end position="485"/>
    </location>
</feature>
<feature type="compositionally biased region" description="Polar residues" evidence="1">
    <location>
        <begin position="609"/>
        <end position="647"/>
    </location>
</feature>
<dbReference type="AlphaFoldDB" id="A0AAV5BWK6"/>
<organism evidence="3 4">
    <name type="scientific">Eleusine coracana subsp. coracana</name>
    <dbReference type="NCBI Taxonomy" id="191504"/>
    <lineage>
        <taxon>Eukaryota</taxon>
        <taxon>Viridiplantae</taxon>
        <taxon>Streptophyta</taxon>
        <taxon>Embryophyta</taxon>
        <taxon>Tracheophyta</taxon>
        <taxon>Spermatophyta</taxon>
        <taxon>Magnoliopsida</taxon>
        <taxon>Liliopsida</taxon>
        <taxon>Poales</taxon>
        <taxon>Poaceae</taxon>
        <taxon>PACMAD clade</taxon>
        <taxon>Chloridoideae</taxon>
        <taxon>Cynodonteae</taxon>
        <taxon>Eleusininae</taxon>
        <taxon>Eleusine</taxon>
    </lineage>
</organism>
<reference evidence="3" key="2">
    <citation type="submission" date="2021-12" db="EMBL/GenBank/DDBJ databases">
        <title>Resequencing data analysis of finger millet.</title>
        <authorList>
            <person name="Hatakeyama M."/>
            <person name="Aluri S."/>
            <person name="Balachadran M.T."/>
            <person name="Sivarajan S.R."/>
            <person name="Poveda L."/>
            <person name="Shimizu-Inatsugi R."/>
            <person name="Schlapbach R."/>
            <person name="Sreeman S.M."/>
            <person name="Shimizu K.K."/>
        </authorList>
    </citation>
    <scope>NUCLEOTIDE SEQUENCE</scope>
</reference>
<dbReference type="PANTHER" id="PTHR46445">
    <property type="entry name" value="RNA POLYMERASE II DEGRADATION FACTOR-LIKE PROTEIN (DUF1296)"/>
    <property type="match status" value="1"/>
</dbReference>
<dbReference type="InterPro" id="IPR009719">
    <property type="entry name" value="GIP1_N"/>
</dbReference>
<proteinExistence type="predicted"/>
<reference evidence="3" key="1">
    <citation type="journal article" date="2018" name="DNA Res.">
        <title>Multiple hybrid de novo genome assembly of finger millet, an orphan allotetraploid crop.</title>
        <authorList>
            <person name="Hatakeyama M."/>
            <person name="Aluri S."/>
            <person name="Balachadran M.T."/>
            <person name="Sivarajan S.R."/>
            <person name="Patrignani A."/>
            <person name="Gruter S."/>
            <person name="Poveda L."/>
            <person name="Shimizu-Inatsugi R."/>
            <person name="Baeten J."/>
            <person name="Francoijs K.J."/>
            <person name="Nataraja K.N."/>
            <person name="Reddy Y.A.N."/>
            <person name="Phadnis S."/>
            <person name="Ravikumar R.L."/>
            <person name="Schlapbach R."/>
            <person name="Sreeman S.M."/>
            <person name="Shimizu K.K."/>
        </authorList>
    </citation>
    <scope>NUCLEOTIDE SEQUENCE</scope>
</reference>
<dbReference type="Proteomes" id="UP001054889">
    <property type="component" value="Unassembled WGS sequence"/>
</dbReference>
<dbReference type="SUPFAM" id="SSF46934">
    <property type="entry name" value="UBA-like"/>
    <property type="match status" value="1"/>
</dbReference>
<comment type="caution">
    <text evidence="3">The sequence shown here is derived from an EMBL/GenBank/DDBJ whole genome shotgun (WGS) entry which is preliminary data.</text>
</comment>
<evidence type="ECO:0000313" key="3">
    <source>
        <dbReference type="EMBL" id="GJM89862.1"/>
    </source>
</evidence>
<dbReference type="EMBL" id="BQKI01000002">
    <property type="protein sequence ID" value="GJM89862.1"/>
    <property type="molecule type" value="Genomic_DNA"/>
</dbReference>
<feature type="compositionally biased region" description="Basic and acidic residues" evidence="1">
    <location>
        <begin position="108"/>
        <end position="119"/>
    </location>
</feature>
<evidence type="ECO:0000313" key="4">
    <source>
        <dbReference type="Proteomes" id="UP001054889"/>
    </source>
</evidence>
<dbReference type="Pfam" id="PF06972">
    <property type="entry name" value="GIP1_N"/>
    <property type="match status" value="1"/>
</dbReference>